<keyword evidence="2" id="KW-1185">Reference proteome</keyword>
<protein>
    <submittedName>
        <fullName evidence="1">Uncharacterized protein</fullName>
    </submittedName>
</protein>
<dbReference type="EMBL" id="REGN01000043">
    <property type="protein sequence ID" value="RNA44968.1"/>
    <property type="molecule type" value="Genomic_DNA"/>
</dbReference>
<evidence type="ECO:0000313" key="1">
    <source>
        <dbReference type="EMBL" id="RNA44968.1"/>
    </source>
</evidence>
<name>A0A3M7TAP8_BRAPC</name>
<organism evidence="1 2">
    <name type="scientific">Brachionus plicatilis</name>
    <name type="common">Marine rotifer</name>
    <name type="synonym">Brachionus muelleri</name>
    <dbReference type="NCBI Taxonomy" id="10195"/>
    <lineage>
        <taxon>Eukaryota</taxon>
        <taxon>Metazoa</taxon>
        <taxon>Spiralia</taxon>
        <taxon>Gnathifera</taxon>
        <taxon>Rotifera</taxon>
        <taxon>Eurotatoria</taxon>
        <taxon>Monogononta</taxon>
        <taxon>Pseudotrocha</taxon>
        <taxon>Ploima</taxon>
        <taxon>Brachionidae</taxon>
        <taxon>Brachionus</taxon>
    </lineage>
</organism>
<gene>
    <name evidence="1" type="ORF">BpHYR1_052257</name>
</gene>
<sequence>MVSSEATLADLTSGSLVILRKITVELNMTARAFDEAIECLSGSPFKFIFCSFFFYIFECPCFIVIDDASFLRMYSEKCGKISLTLVRYRIKNWFDTTFLPYAYHIKKTL</sequence>
<dbReference type="AlphaFoldDB" id="A0A3M7TAP8"/>
<dbReference type="Proteomes" id="UP000276133">
    <property type="component" value="Unassembled WGS sequence"/>
</dbReference>
<proteinExistence type="predicted"/>
<reference evidence="1 2" key="1">
    <citation type="journal article" date="2018" name="Sci. Rep.">
        <title>Genomic signatures of local adaptation to the degree of environmental predictability in rotifers.</title>
        <authorList>
            <person name="Franch-Gras L."/>
            <person name="Hahn C."/>
            <person name="Garcia-Roger E.M."/>
            <person name="Carmona M.J."/>
            <person name="Serra M."/>
            <person name="Gomez A."/>
        </authorList>
    </citation>
    <scope>NUCLEOTIDE SEQUENCE [LARGE SCALE GENOMIC DNA]</scope>
    <source>
        <strain evidence="1">HYR1</strain>
    </source>
</reference>
<comment type="caution">
    <text evidence="1">The sequence shown here is derived from an EMBL/GenBank/DDBJ whole genome shotgun (WGS) entry which is preliminary data.</text>
</comment>
<evidence type="ECO:0000313" key="2">
    <source>
        <dbReference type="Proteomes" id="UP000276133"/>
    </source>
</evidence>
<accession>A0A3M7TAP8</accession>